<evidence type="ECO:0000313" key="2">
    <source>
        <dbReference type="EMBL" id="KAK6496693.1"/>
    </source>
</evidence>
<sequence>MIPSIHSSSSSSNRLSIILPLAVEVEGGQTTPTHSQISGANTSREAAEKSTRKSRSTGTQNSRESLFGNQTKYGPGARSSTPPIENTHHDKFFGLSQEYSFAYNGSDQDSNVQLDPAFQFFVKALPESAFSESEPQNGLSGLNRYVATPRSGDAVRYFRP</sequence>
<evidence type="ECO:0000256" key="1">
    <source>
        <dbReference type="SAM" id="MobiDB-lite"/>
    </source>
</evidence>
<accession>A0AAV9VV27</accession>
<proteinExistence type="predicted"/>
<keyword evidence="3" id="KW-1185">Reference proteome</keyword>
<evidence type="ECO:0000313" key="3">
    <source>
        <dbReference type="Proteomes" id="UP001370758"/>
    </source>
</evidence>
<feature type="region of interest" description="Disordered" evidence="1">
    <location>
        <begin position="28"/>
        <end position="89"/>
    </location>
</feature>
<dbReference type="EMBL" id="JAVHJL010000010">
    <property type="protein sequence ID" value="KAK6496693.1"/>
    <property type="molecule type" value="Genomic_DNA"/>
</dbReference>
<dbReference type="AlphaFoldDB" id="A0AAV9VV27"/>
<dbReference type="Proteomes" id="UP001370758">
    <property type="component" value="Unassembled WGS sequence"/>
</dbReference>
<feature type="compositionally biased region" description="Polar residues" evidence="1">
    <location>
        <begin position="28"/>
        <end position="44"/>
    </location>
</feature>
<feature type="compositionally biased region" description="Polar residues" evidence="1">
    <location>
        <begin position="56"/>
        <end position="84"/>
    </location>
</feature>
<reference evidence="2 3" key="1">
    <citation type="submission" date="2023-08" db="EMBL/GenBank/DDBJ databases">
        <authorList>
            <person name="Palmer J.M."/>
        </authorList>
    </citation>
    <scope>NUCLEOTIDE SEQUENCE [LARGE SCALE GENOMIC DNA]</scope>
    <source>
        <strain evidence="2 3">TWF481</strain>
    </source>
</reference>
<comment type="caution">
    <text evidence="2">The sequence shown here is derived from an EMBL/GenBank/DDBJ whole genome shotgun (WGS) entry which is preliminary data.</text>
</comment>
<protein>
    <submittedName>
        <fullName evidence="2">Uncharacterized protein</fullName>
    </submittedName>
</protein>
<name>A0AAV9VV27_9PEZI</name>
<gene>
    <name evidence="2" type="ORF">TWF481_001681</name>
</gene>
<organism evidence="2 3">
    <name type="scientific">Arthrobotrys musiformis</name>
    <dbReference type="NCBI Taxonomy" id="47236"/>
    <lineage>
        <taxon>Eukaryota</taxon>
        <taxon>Fungi</taxon>
        <taxon>Dikarya</taxon>
        <taxon>Ascomycota</taxon>
        <taxon>Pezizomycotina</taxon>
        <taxon>Orbiliomycetes</taxon>
        <taxon>Orbiliales</taxon>
        <taxon>Orbiliaceae</taxon>
        <taxon>Arthrobotrys</taxon>
    </lineage>
</organism>